<dbReference type="RefSeq" id="WP_212593536.1">
    <property type="nucleotide sequence ID" value="NZ_CP073587.1"/>
</dbReference>
<dbReference type="InterPro" id="IPR020010">
    <property type="entry name" value="CHP03503"/>
</dbReference>
<evidence type="ECO:0000313" key="5">
    <source>
        <dbReference type="Proteomes" id="UP000679575"/>
    </source>
</evidence>
<dbReference type="EMBL" id="CP073587">
    <property type="protein sequence ID" value="QUN04479.1"/>
    <property type="molecule type" value="Genomic_DNA"/>
</dbReference>
<feature type="chain" id="PRO_5047467238" evidence="3">
    <location>
        <begin position="23"/>
        <end position="438"/>
    </location>
</feature>
<evidence type="ECO:0000256" key="3">
    <source>
        <dbReference type="SAM" id="SignalP"/>
    </source>
</evidence>
<feature type="signal peptide" evidence="3">
    <location>
        <begin position="1"/>
        <end position="22"/>
    </location>
</feature>
<protein>
    <submittedName>
        <fullName evidence="4">TIGR03503 family protein</fullName>
    </submittedName>
</protein>
<keyword evidence="2" id="KW-0812">Transmembrane</keyword>
<evidence type="ECO:0000256" key="2">
    <source>
        <dbReference type="SAM" id="Phobius"/>
    </source>
</evidence>
<proteinExistence type="predicted"/>
<gene>
    <name evidence="4" type="ORF">KDN34_09290</name>
</gene>
<evidence type="ECO:0000256" key="1">
    <source>
        <dbReference type="SAM" id="MobiDB-lite"/>
    </source>
</evidence>
<feature type="compositionally biased region" description="Acidic residues" evidence="1">
    <location>
        <begin position="429"/>
        <end position="438"/>
    </location>
</feature>
<accession>A0ABX7YNZ8</accession>
<dbReference type="Proteomes" id="UP000679575">
    <property type="component" value="Chromosome"/>
</dbReference>
<reference evidence="4 5" key="1">
    <citation type="submission" date="2021-04" db="EMBL/GenBank/DDBJ databases">
        <title>Novel species identification of genus Shewanella.</title>
        <authorList>
            <person name="Liu G."/>
        </authorList>
    </citation>
    <scope>NUCLEOTIDE SEQUENCE [LARGE SCALE GENOMIC DNA]</scope>
    <source>
        <strain evidence="4 5">FJAT-54481</strain>
    </source>
</reference>
<feature type="region of interest" description="Disordered" evidence="1">
    <location>
        <begin position="408"/>
        <end position="438"/>
    </location>
</feature>
<feature type="transmembrane region" description="Helical" evidence="2">
    <location>
        <begin position="370"/>
        <end position="392"/>
    </location>
</feature>
<keyword evidence="2" id="KW-1133">Transmembrane helix</keyword>
<name>A0ABX7YNZ8_9GAMM</name>
<keyword evidence="3" id="KW-0732">Signal</keyword>
<organism evidence="4 5">
    <name type="scientific">Shewanella yunxiaonensis</name>
    <dbReference type="NCBI Taxonomy" id="2829809"/>
    <lineage>
        <taxon>Bacteria</taxon>
        <taxon>Pseudomonadati</taxon>
        <taxon>Pseudomonadota</taxon>
        <taxon>Gammaproteobacteria</taxon>
        <taxon>Alteromonadales</taxon>
        <taxon>Shewanellaceae</taxon>
        <taxon>Shewanella</taxon>
    </lineage>
</organism>
<keyword evidence="5" id="KW-1185">Reference proteome</keyword>
<evidence type="ECO:0000313" key="4">
    <source>
        <dbReference type="EMBL" id="QUN04479.1"/>
    </source>
</evidence>
<keyword evidence="2" id="KW-0472">Membrane</keyword>
<sequence>MRISPLGCLFLCLFSVISSAIAAPEEIMSLAQASELKNRFRIDHMVDELTLMVQREYGSAPVVVVLPDGSKWYSSRHPETVRWEDSVTGDMIQIKHPQPGPWQLLGEIVPGSQITKISKLGIWVDPLPQPLYQGERLKLTAGLTGDQLRMRLPGLAYMLQWNAKFISEHQAKDENFAAGSFSVGSYQDNGEKLDEKPDDGIFTSDINLNQPWGHYTLELKVENEVFDREYQQAFMLSPIPADIKVQSPVDPHKQPWELHLLVDTKQLQLPETYFQLDIVGPAGFQLSMTVRDLQQADHALELPQVTEFGSYRIKGTLFSTDWAGREIVVTLPERFFNYVAPPAPPPSPQQIAAIQAAEALKEEQQAKNSALLWIAIGNGSLLVLGIVLILYLRKRASLKMALAMAEQELQSKQRAQPQPPDLQDIDLSIPDEDEQPRQ</sequence>
<dbReference type="NCBIfam" id="TIGR03503">
    <property type="entry name" value="TIGR03503 family protein"/>
    <property type="match status" value="1"/>
</dbReference>